<keyword evidence="6" id="KW-0472">Membrane</keyword>
<evidence type="ECO:0000313" key="8">
    <source>
        <dbReference type="RefSeq" id="XP_025060365.1"/>
    </source>
</evidence>
<dbReference type="GO" id="GO:0006656">
    <property type="term" value="P:phosphatidylcholine biosynthetic process"/>
    <property type="evidence" value="ECO:0007669"/>
    <property type="project" value="InterPro"/>
</dbReference>
<keyword evidence="4" id="KW-0256">Endoplasmic reticulum</keyword>
<dbReference type="PANTHER" id="PTHR15458">
    <property type="entry name" value="PHOSPHATIDYLETHANOLAMINE N-METHYLTRANSFERASE"/>
    <property type="match status" value="1"/>
</dbReference>
<feature type="region of interest" description="Disordered" evidence="5">
    <location>
        <begin position="1"/>
        <end position="24"/>
    </location>
</feature>
<protein>
    <submittedName>
        <fullName evidence="8">Phosphatidylethanolamine N-methyltransferase isoform X3</fullName>
    </submittedName>
</protein>
<evidence type="ECO:0000256" key="1">
    <source>
        <dbReference type="ARBA" id="ARBA00022603"/>
    </source>
</evidence>
<dbReference type="InterPro" id="IPR024960">
    <property type="entry name" value="PEMT/MFAP"/>
</dbReference>
<dbReference type="CTD" id="10400"/>
<feature type="transmembrane region" description="Helical" evidence="6">
    <location>
        <begin position="106"/>
        <end position="124"/>
    </location>
</feature>
<accession>A0A3Q0GQA9</accession>
<evidence type="ECO:0000256" key="5">
    <source>
        <dbReference type="SAM" id="MobiDB-lite"/>
    </source>
</evidence>
<keyword evidence="1" id="KW-0489">Methyltransferase</keyword>
<dbReference type="GO" id="GO:0032259">
    <property type="term" value="P:methylation"/>
    <property type="evidence" value="ECO:0007669"/>
    <property type="project" value="UniProtKB-KW"/>
</dbReference>
<keyword evidence="2" id="KW-0808">Transferase</keyword>
<sequence>MRQSSPMCKARASPSPPNSRHTLVSGGAALHTRVRTRTARCTPARASPGRRRQVETSAMTWLLGYVKVTDCTFTAAVLCIFFNPLFWNVVARWEHRTRALSRVFGSPYTACYCLGLIILLLNFVRSHWSAATTATIWADLRDAALQCSPLTSVEVRHLSTWEDLGPGISLLLFPFKNGVNGPVLPHRGVVRINTLKIALWAADSGALSHCF</sequence>
<keyword evidence="3" id="KW-0949">S-adenosyl-L-methionine</keyword>
<gene>
    <name evidence="8" type="primary">PEMT</name>
</gene>
<reference evidence="8" key="1">
    <citation type="submission" date="2025-08" db="UniProtKB">
        <authorList>
            <consortium name="RefSeq"/>
        </authorList>
    </citation>
    <scope>IDENTIFICATION</scope>
</reference>
<evidence type="ECO:0000313" key="7">
    <source>
        <dbReference type="Proteomes" id="UP000189705"/>
    </source>
</evidence>
<evidence type="ECO:0000256" key="4">
    <source>
        <dbReference type="ARBA" id="ARBA00022824"/>
    </source>
</evidence>
<keyword evidence="7" id="KW-1185">Reference proteome</keyword>
<dbReference type="GeneID" id="102369991"/>
<evidence type="ECO:0000256" key="6">
    <source>
        <dbReference type="SAM" id="Phobius"/>
    </source>
</evidence>
<dbReference type="RefSeq" id="XP_025060365.1">
    <property type="nucleotide sequence ID" value="XM_025204580.1"/>
</dbReference>
<keyword evidence="6" id="KW-0812">Transmembrane</keyword>
<name>A0A3Q0GQA9_ALLSI</name>
<organism evidence="7 8">
    <name type="scientific">Alligator sinensis</name>
    <name type="common">Chinese alligator</name>
    <dbReference type="NCBI Taxonomy" id="38654"/>
    <lineage>
        <taxon>Eukaryota</taxon>
        <taxon>Metazoa</taxon>
        <taxon>Chordata</taxon>
        <taxon>Craniata</taxon>
        <taxon>Vertebrata</taxon>
        <taxon>Euteleostomi</taxon>
        <taxon>Archelosauria</taxon>
        <taxon>Archosauria</taxon>
        <taxon>Crocodylia</taxon>
        <taxon>Alligatoridae</taxon>
        <taxon>Alligatorinae</taxon>
        <taxon>Alligator</taxon>
    </lineage>
</organism>
<keyword evidence="6" id="KW-1133">Transmembrane helix</keyword>
<dbReference type="Proteomes" id="UP000189705">
    <property type="component" value="Unplaced"/>
</dbReference>
<dbReference type="PANTHER" id="PTHR15458:SF5">
    <property type="entry name" value="PHOSPHATIDYLETHANOLAMINE N-METHYLTRANSFERASE"/>
    <property type="match status" value="1"/>
</dbReference>
<dbReference type="GO" id="GO:0004608">
    <property type="term" value="F:phosphatidylethanolamine N-methyltransferase activity"/>
    <property type="evidence" value="ECO:0007669"/>
    <property type="project" value="TreeGrafter"/>
</dbReference>
<proteinExistence type="predicted"/>
<evidence type="ECO:0000256" key="3">
    <source>
        <dbReference type="ARBA" id="ARBA00022691"/>
    </source>
</evidence>
<dbReference type="AlphaFoldDB" id="A0A3Q0GQA9"/>
<evidence type="ECO:0000256" key="2">
    <source>
        <dbReference type="ARBA" id="ARBA00022679"/>
    </source>
</evidence>
<feature type="transmembrane region" description="Helical" evidence="6">
    <location>
        <begin position="60"/>
        <end position="86"/>
    </location>
</feature>